<dbReference type="Proteomes" id="UP000536195">
    <property type="component" value="Unassembled WGS sequence"/>
</dbReference>
<feature type="domain" description="DUF4268" evidence="1">
    <location>
        <begin position="176"/>
        <end position="308"/>
    </location>
</feature>
<proteinExistence type="predicted"/>
<gene>
    <name evidence="2" type="ORF">HNP92_001789</name>
</gene>
<dbReference type="Gene3D" id="3.40.1350.10">
    <property type="match status" value="1"/>
</dbReference>
<evidence type="ECO:0000313" key="3">
    <source>
        <dbReference type="Proteomes" id="UP000536195"/>
    </source>
</evidence>
<comment type="caution">
    <text evidence="2">The sequence shown here is derived from an EMBL/GenBank/DDBJ whole genome shotgun (WGS) entry which is preliminary data.</text>
</comment>
<protein>
    <recommendedName>
        <fullName evidence="1">DUF4268 domain-containing protein</fullName>
    </recommendedName>
</protein>
<sequence length="309" mass="36479">MTRDLGKLEKVRLRDIWKHEALDFTTWLSKDENIQNLSEEIGIEIKVLETEASVGNFNVDILAEDSDCDRKIIIENQLEKTDHDHLGKLITYASGHNAEIIIWIVEKAREEHKRAIEWLNENIDEKINFFLIQLEVWRIGESMPAPKFQIISRPNDWAKTIKHASDSGRLTNVKALQLEFWESFKEYVEDKGLNFKLRKPRPQHWYDISYGNSSSHLTVTVDTRTSAINCMMYIEDNMDLYYKFHDHKEEIEKELGFSLEWAELPGKKASKMYITRNNINFENKAAWKTYFGWITGKLELLRDVFTKYL</sequence>
<dbReference type="GO" id="GO:0003676">
    <property type="term" value="F:nucleic acid binding"/>
    <property type="evidence" value="ECO:0007669"/>
    <property type="project" value="InterPro"/>
</dbReference>
<dbReference type="AlphaFoldDB" id="A0A7J9S6N8"/>
<accession>A0A7J9S6N8</accession>
<evidence type="ECO:0000259" key="1">
    <source>
        <dbReference type="Pfam" id="PF14088"/>
    </source>
</evidence>
<evidence type="ECO:0000313" key="2">
    <source>
        <dbReference type="EMBL" id="MBB6402467.1"/>
    </source>
</evidence>
<name>A0A7J9S6N8_METMI</name>
<organism evidence="2 3">
    <name type="scientific">Methanococcus maripaludis</name>
    <name type="common">Methanococcus deltae</name>
    <dbReference type="NCBI Taxonomy" id="39152"/>
    <lineage>
        <taxon>Archaea</taxon>
        <taxon>Methanobacteriati</taxon>
        <taxon>Methanobacteriota</taxon>
        <taxon>Methanomada group</taxon>
        <taxon>Methanococci</taxon>
        <taxon>Methanococcales</taxon>
        <taxon>Methanococcaceae</taxon>
        <taxon>Methanococcus</taxon>
    </lineage>
</organism>
<dbReference type="Pfam" id="PF14088">
    <property type="entry name" value="DUF4268"/>
    <property type="match status" value="1"/>
</dbReference>
<reference evidence="2 3" key="1">
    <citation type="submission" date="2020-08" db="EMBL/GenBank/DDBJ databases">
        <title>Genomic Encyclopedia of Type Strains, Phase IV (KMG-V): Genome sequencing to study the core and pangenomes of soil and plant-associated prokaryotes.</title>
        <authorList>
            <person name="Whitman W."/>
        </authorList>
    </citation>
    <scope>NUCLEOTIDE SEQUENCE [LARGE SCALE GENOMIC DNA]</scope>
    <source>
        <strain evidence="2 3">C11</strain>
    </source>
</reference>
<dbReference type="RefSeq" id="WP_184230861.1">
    <property type="nucleotide sequence ID" value="NZ_JACHEC010000003.1"/>
</dbReference>
<dbReference type="InterPro" id="IPR025364">
    <property type="entry name" value="DUF4268"/>
</dbReference>
<dbReference type="EMBL" id="JACHEC010000003">
    <property type="protein sequence ID" value="MBB6402467.1"/>
    <property type="molecule type" value="Genomic_DNA"/>
</dbReference>
<dbReference type="InterPro" id="IPR011856">
    <property type="entry name" value="tRNA_endonuc-like_dom_sf"/>
</dbReference>